<feature type="transmembrane region" description="Helical" evidence="2">
    <location>
        <begin position="222"/>
        <end position="242"/>
    </location>
</feature>
<feature type="compositionally biased region" description="Basic and acidic residues" evidence="1">
    <location>
        <begin position="96"/>
        <end position="107"/>
    </location>
</feature>
<feature type="compositionally biased region" description="Basic and acidic residues" evidence="1">
    <location>
        <begin position="23"/>
        <end position="42"/>
    </location>
</feature>
<keyword evidence="4" id="KW-1185">Reference proteome</keyword>
<evidence type="ECO:0000256" key="2">
    <source>
        <dbReference type="SAM" id="Phobius"/>
    </source>
</evidence>
<accession>A0A426DG95</accession>
<name>A0A426DG95_9FIRM</name>
<evidence type="ECO:0000313" key="3">
    <source>
        <dbReference type="EMBL" id="RRK31887.1"/>
    </source>
</evidence>
<feature type="region of interest" description="Disordered" evidence="1">
    <location>
        <begin position="1"/>
        <end position="119"/>
    </location>
</feature>
<reference evidence="3" key="1">
    <citation type="submission" date="2018-10" db="EMBL/GenBank/DDBJ databases">
        <title>Schaedlerella arabinophila gen. nov. sp. nov., isolated from the mouse intestinal tract and comparative analysis with the genome of the closely related altered Schaedler flora strain ASF502.</title>
        <authorList>
            <person name="Miyake S."/>
            <person name="Soh M."/>
            <person name="Seedorf H."/>
        </authorList>
    </citation>
    <scope>NUCLEOTIDE SEQUENCE [LARGE SCALE GENOMIC DNA]</scope>
    <source>
        <strain evidence="3">DSM 106076</strain>
    </source>
</reference>
<organism evidence="3 4">
    <name type="scientific">Schaedlerella arabinosiphila</name>
    <dbReference type="NCBI Taxonomy" id="2044587"/>
    <lineage>
        <taxon>Bacteria</taxon>
        <taxon>Bacillati</taxon>
        <taxon>Bacillota</taxon>
        <taxon>Clostridia</taxon>
        <taxon>Lachnospirales</taxon>
        <taxon>Lachnospiraceae</taxon>
        <taxon>Schaedlerella</taxon>
    </lineage>
</organism>
<feature type="transmembrane region" description="Helical" evidence="2">
    <location>
        <begin position="137"/>
        <end position="158"/>
    </location>
</feature>
<gene>
    <name evidence="3" type="ORF">EBB54_11290</name>
</gene>
<keyword evidence="2" id="KW-0812">Transmembrane</keyword>
<evidence type="ECO:0000256" key="1">
    <source>
        <dbReference type="SAM" id="MobiDB-lite"/>
    </source>
</evidence>
<dbReference type="EMBL" id="RHJS01000002">
    <property type="protein sequence ID" value="RRK31887.1"/>
    <property type="molecule type" value="Genomic_DNA"/>
</dbReference>
<proteinExistence type="predicted"/>
<feature type="compositionally biased region" description="Acidic residues" evidence="1">
    <location>
        <begin position="11"/>
        <end position="22"/>
    </location>
</feature>
<feature type="transmembrane region" description="Helical" evidence="2">
    <location>
        <begin position="178"/>
        <end position="201"/>
    </location>
</feature>
<dbReference type="RefSeq" id="WP_125127471.1">
    <property type="nucleotide sequence ID" value="NZ_RHJS01000002.1"/>
</dbReference>
<comment type="caution">
    <text evidence="3">The sequence shown here is derived from an EMBL/GenBank/DDBJ whole genome shotgun (WGS) entry which is preliminary data.</text>
</comment>
<feature type="compositionally biased region" description="Acidic residues" evidence="1">
    <location>
        <begin position="65"/>
        <end position="85"/>
    </location>
</feature>
<protein>
    <submittedName>
        <fullName evidence="3">Uncharacterized protein</fullName>
    </submittedName>
</protein>
<dbReference type="AlphaFoldDB" id="A0A426DG95"/>
<keyword evidence="2" id="KW-1133">Transmembrane helix</keyword>
<dbReference type="Proteomes" id="UP000274920">
    <property type="component" value="Unassembled WGS sequence"/>
</dbReference>
<keyword evidence="2" id="KW-0472">Membrane</keyword>
<evidence type="ECO:0000313" key="4">
    <source>
        <dbReference type="Proteomes" id="UP000274920"/>
    </source>
</evidence>
<feature type="transmembrane region" description="Helical" evidence="2">
    <location>
        <begin position="262"/>
        <end position="279"/>
    </location>
</feature>
<sequence>MRPSKKSAYEFSDDFEVTYEEDISSKYKVDPESEDVPRRSARTETMTQPMPRVRSGGPYDLSIDNPDDGYDGYYDDVDADYDEDYDRPPGGRRNSRRSDYRDSDRPPRSRRRRSSQTPIAAPIKKGGRTVYRISQSLFRNLSVILILAITGFMAYNFLRGSAPYGDIENAVVSQNYTLVLASYFAVAAFFILFELFSALWAMTRVRVYDETGYYKEDVGRGMFSFFFIYICSYGAFLVNNWIPERLEFLHGIRGALDVFGSMHNILFGLCAAGVISCLFRKYSL</sequence>